<dbReference type="EMBL" id="CAJNOV010003113">
    <property type="protein sequence ID" value="CAF1129118.1"/>
    <property type="molecule type" value="Genomic_DNA"/>
</dbReference>
<dbReference type="Proteomes" id="UP000663855">
    <property type="component" value="Unassembled WGS sequence"/>
</dbReference>
<dbReference type="InterPro" id="IPR005049">
    <property type="entry name" value="STL-like"/>
</dbReference>
<dbReference type="OrthoDB" id="408493at2759"/>
<gene>
    <name evidence="6" type="ORF">BYL167_LOCUS21399</name>
    <name evidence="1" type="ORF">CJN711_LOCUS8468</name>
    <name evidence="5" type="ORF">GIL414_LOCUS14192</name>
    <name evidence="2" type="ORF">KQP761_LOCUS32966</name>
    <name evidence="3" type="ORF">MBJ925_LOCUS4127</name>
    <name evidence="4" type="ORF">SMN809_LOCUS13863</name>
</gene>
<organism evidence="1 7">
    <name type="scientific">Rotaria magnacalcarata</name>
    <dbReference type="NCBI Taxonomy" id="392030"/>
    <lineage>
        <taxon>Eukaryota</taxon>
        <taxon>Metazoa</taxon>
        <taxon>Spiralia</taxon>
        <taxon>Gnathifera</taxon>
        <taxon>Rotifera</taxon>
        <taxon>Eurotatoria</taxon>
        <taxon>Bdelloidea</taxon>
        <taxon>Philodinida</taxon>
        <taxon>Philodinidae</taxon>
        <taxon>Rotaria</taxon>
    </lineage>
</organism>
<evidence type="ECO:0000313" key="6">
    <source>
        <dbReference type="EMBL" id="CAF4148319.1"/>
    </source>
</evidence>
<dbReference type="PANTHER" id="PTHR31362">
    <property type="entry name" value="GLYCOSYLTRANSFERASE STELLO1-RELATED"/>
    <property type="match status" value="1"/>
</dbReference>
<evidence type="ECO:0000313" key="2">
    <source>
        <dbReference type="EMBL" id="CAF1665316.1"/>
    </source>
</evidence>
<comment type="caution">
    <text evidence="1">The sequence shown here is derived from an EMBL/GenBank/DDBJ whole genome shotgun (WGS) entry which is preliminary data.</text>
</comment>
<dbReference type="EMBL" id="CAJOBJ010005942">
    <property type="protein sequence ID" value="CAF4046452.1"/>
    <property type="molecule type" value="Genomic_DNA"/>
</dbReference>
<protein>
    <submittedName>
        <fullName evidence="1">Uncharacterized protein</fullName>
    </submittedName>
</protein>
<dbReference type="EMBL" id="CAJOBI010005580">
    <property type="protein sequence ID" value="CAF4036472.1"/>
    <property type="molecule type" value="Genomic_DNA"/>
</dbReference>
<dbReference type="Pfam" id="PF03385">
    <property type="entry name" value="STELLO"/>
    <property type="match status" value="1"/>
</dbReference>
<dbReference type="PANTHER" id="PTHR31362:SF0">
    <property type="entry name" value="EXOSTOSIN DOMAIN-CONTAINING PROTEIN-RELATED"/>
    <property type="match status" value="1"/>
</dbReference>
<dbReference type="Proteomes" id="UP000681720">
    <property type="component" value="Unassembled WGS sequence"/>
</dbReference>
<dbReference type="Proteomes" id="UP000663824">
    <property type="component" value="Unassembled WGS sequence"/>
</dbReference>
<dbReference type="Proteomes" id="UP000663834">
    <property type="component" value="Unassembled WGS sequence"/>
</dbReference>
<dbReference type="Proteomes" id="UP000676336">
    <property type="component" value="Unassembled WGS sequence"/>
</dbReference>
<evidence type="ECO:0000313" key="7">
    <source>
        <dbReference type="Proteomes" id="UP000663855"/>
    </source>
</evidence>
<evidence type="ECO:0000313" key="1">
    <source>
        <dbReference type="EMBL" id="CAF1129118.1"/>
    </source>
</evidence>
<dbReference type="EMBL" id="CAJNOW010018456">
    <property type="protein sequence ID" value="CAF1665316.1"/>
    <property type="molecule type" value="Genomic_DNA"/>
</dbReference>
<dbReference type="EMBL" id="CAJNRE010000663">
    <property type="protein sequence ID" value="CAF1930196.1"/>
    <property type="molecule type" value="Genomic_DNA"/>
</dbReference>
<reference evidence="1" key="1">
    <citation type="submission" date="2021-02" db="EMBL/GenBank/DDBJ databases">
        <authorList>
            <person name="Nowell W R."/>
        </authorList>
    </citation>
    <scope>NUCLEOTIDE SEQUENCE</scope>
</reference>
<dbReference type="AlphaFoldDB" id="A0A814R5F6"/>
<evidence type="ECO:0000313" key="5">
    <source>
        <dbReference type="EMBL" id="CAF4046452.1"/>
    </source>
</evidence>
<proteinExistence type="predicted"/>
<evidence type="ECO:0000313" key="4">
    <source>
        <dbReference type="EMBL" id="CAF4036472.1"/>
    </source>
</evidence>
<sequence length="639" mass="74559">MYYFITKYVTFEKNSFYSKFISSFQITRTKPFICPIQGDKWIVITTIFYPTIAVHKFLELKSQWNLIVIGDRKTPSDWLSHITGNKSRLLFLPLNEQYTLKYSIIQYLPEGSYARKNIGYLLAIQCGGKLIFESDDDNLLKNNDIYYLPKEVKPHQVPWISFHGQRSPFVNIYASFGHPNIWPRGFPIDELKNVSEDGWHSVRRNTQNKSFIYIQQYLADLDPDVDALYRLTYPLTLGKIKFDKDQVPIILEQFTYSPYNTQNTITYYEAFWGLYLPVTTTFRVCDIWRSFWVQRLLWDIGGQLMFGTSTIEQIRNIHSYIKDMDEEYQLYHQSGSFARFLSSWSSSLPTLVQRIMQLANDIAKAGFWNSQEIQIMDAWINDLDFVGYRFPSVVSSSSSLSSSTIKQKRAAICVTGVTECIQEAWAKNYLHIRNSLQGDIDTFLFLSSSITSGPIPLTTRLKQIRSYRNTTLTILYEDRNINPNIPTNCIPEFVLPKDVYKVDAYFQQVWALAQCYHLVKDYEKRFKIKYQLMIRSRLDILAAKQFILERNGAFNVNTTLLAPPNRFFNALDDGFAVGPMELMHHYMTRWYSFKTCPPDRLYHSEYYLTRHLKSFTNVTRDSTLPAAADALPHGSQSCH</sequence>
<dbReference type="EMBL" id="CAJOBH010009745">
    <property type="protein sequence ID" value="CAF4148319.1"/>
    <property type="molecule type" value="Genomic_DNA"/>
</dbReference>
<dbReference type="Proteomes" id="UP000681967">
    <property type="component" value="Unassembled WGS sequence"/>
</dbReference>
<accession>A0A814R5F6</accession>
<evidence type="ECO:0000313" key="3">
    <source>
        <dbReference type="EMBL" id="CAF1930196.1"/>
    </source>
</evidence>
<name>A0A814R5F6_9BILA</name>